<proteinExistence type="inferred from homology"/>
<evidence type="ECO:0000256" key="4">
    <source>
        <dbReference type="ARBA" id="ARBA00013040"/>
    </source>
</evidence>
<dbReference type="GO" id="GO:0005886">
    <property type="term" value="C:plasma membrane"/>
    <property type="evidence" value="ECO:0007669"/>
    <property type="project" value="UniProtKB-SubCell"/>
</dbReference>
<evidence type="ECO:0000256" key="1">
    <source>
        <dbReference type="ARBA" id="ARBA00004236"/>
    </source>
</evidence>
<dbReference type="PANTHER" id="PTHR20963">
    <property type="entry name" value="MULTIPLE INOSITOL POLYPHOSPHATE PHOSPHATASE-RELATED"/>
    <property type="match status" value="1"/>
</dbReference>
<dbReference type="SUPFAM" id="SSF53254">
    <property type="entry name" value="Phosphoglycerate mutase-like"/>
    <property type="match status" value="1"/>
</dbReference>
<reference evidence="18" key="2">
    <citation type="submission" date="2019-06" db="EMBL/GenBank/DDBJ databases">
        <title>Genomics analysis of Aphanomyces spp. identifies a new class of oomycete effector associated with host adaptation.</title>
        <authorList>
            <person name="Gaulin E."/>
        </authorList>
    </citation>
    <scope>NUCLEOTIDE SEQUENCE</scope>
    <source>
        <strain evidence="18">CBS 578.67</strain>
    </source>
</reference>
<evidence type="ECO:0000256" key="3">
    <source>
        <dbReference type="ARBA" id="ARBA00012976"/>
    </source>
</evidence>
<accession>A0A485L8J0</accession>
<protein>
    <recommendedName>
        <fullName evidence="5">Multiple inositol polyphosphate phosphatase 1</fullName>
        <ecNumber evidence="4">3.1.3.62</ecNumber>
        <ecNumber evidence="3">3.1.3.80</ecNumber>
    </recommendedName>
    <alternativeName>
        <fullName evidence="11">2,3-bisphosphoglycerate 3-phosphatase</fullName>
    </alternativeName>
</protein>
<dbReference type="EC" id="3.1.3.62" evidence="4"/>
<evidence type="ECO:0000256" key="6">
    <source>
        <dbReference type="ARBA" id="ARBA00022475"/>
    </source>
</evidence>
<evidence type="ECO:0000313" key="18">
    <source>
        <dbReference type="EMBL" id="KAF0692568.1"/>
    </source>
</evidence>
<comment type="catalytic activity">
    <reaction evidence="13">
        <text>1D-myo-inositol 1,2,4,5,6-pentakisphosphate + H2O = 1D-myo-inositol 1,2,5,6-tetrakisphosphate + phosphate</text>
        <dbReference type="Rhea" id="RHEA:77115"/>
        <dbReference type="ChEBI" id="CHEBI:15377"/>
        <dbReference type="ChEBI" id="CHEBI:43474"/>
        <dbReference type="ChEBI" id="CHEBI:57798"/>
        <dbReference type="ChEBI" id="CHEBI:195535"/>
        <dbReference type="EC" id="3.1.3.62"/>
    </reaction>
    <physiologicalReaction direction="left-to-right" evidence="13">
        <dbReference type="Rhea" id="RHEA:77116"/>
    </physiologicalReaction>
</comment>
<dbReference type="CDD" id="cd07061">
    <property type="entry name" value="HP_HAP_like"/>
    <property type="match status" value="1"/>
</dbReference>
<evidence type="ECO:0000313" key="20">
    <source>
        <dbReference type="Proteomes" id="UP000332933"/>
    </source>
</evidence>
<feature type="signal peptide" evidence="17">
    <location>
        <begin position="1"/>
        <end position="24"/>
    </location>
</feature>
<dbReference type="EMBL" id="CAADRA010005890">
    <property type="protein sequence ID" value="VFT93156.1"/>
    <property type="molecule type" value="Genomic_DNA"/>
</dbReference>
<comment type="similarity">
    <text evidence="2">Belongs to the histidine acid phosphatase family. MINPP1 subfamily.</text>
</comment>
<dbReference type="InterPro" id="IPR029033">
    <property type="entry name" value="His_PPase_superfam"/>
</dbReference>
<dbReference type="GO" id="GO:0052745">
    <property type="term" value="F:inositol phosphate phosphatase activity"/>
    <property type="evidence" value="ECO:0007669"/>
    <property type="project" value="TreeGrafter"/>
</dbReference>
<evidence type="ECO:0000256" key="8">
    <source>
        <dbReference type="ARBA" id="ARBA00022801"/>
    </source>
</evidence>
<keyword evidence="7 17" id="KW-0732">Signal</keyword>
<keyword evidence="16" id="KW-1015">Disulfide bond</keyword>
<keyword evidence="20" id="KW-1185">Reference proteome</keyword>
<dbReference type="InterPro" id="IPR016274">
    <property type="entry name" value="Histidine_acid_Pase_euk"/>
</dbReference>
<evidence type="ECO:0000256" key="9">
    <source>
        <dbReference type="ARBA" id="ARBA00023136"/>
    </source>
</evidence>
<keyword evidence="9" id="KW-0472">Membrane</keyword>
<evidence type="ECO:0000313" key="19">
    <source>
        <dbReference type="EMBL" id="VFT93156.1"/>
    </source>
</evidence>
<dbReference type="GO" id="GO:0034417">
    <property type="term" value="F:bisphosphoglycerate 3-phosphatase activity"/>
    <property type="evidence" value="ECO:0007669"/>
    <property type="project" value="UniProtKB-EC"/>
</dbReference>
<evidence type="ECO:0000256" key="13">
    <source>
        <dbReference type="ARBA" id="ARBA00043671"/>
    </source>
</evidence>
<dbReference type="OrthoDB" id="6509975at2759"/>
<dbReference type="GO" id="GO:0003993">
    <property type="term" value="F:acid phosphatase activity"/>
    <property type="evidence" value="ECO:0007669"/>
    <property type="project" value="TreeGrafter"/>
</dbReference>
<feature type="disulfide bond" evidence="16">
    <location>
        <begin position="54"/>
        <end position="373"/>
    </location>
</feature>
<dbReference type="EMBL" id="VJMH01005869">
    <property type="protein sequence ID" value="KAF0692568.1"/>
    <property type="molecule type" value="Genomic_DNA"/>
</dbReference>
<keyword evidence="10" id="KW-0325">Glycoprotein</keyword>
<dbReference type="InterPro" id="IPR000560">
    <property type="entry name" value="His_Pase_clade-2"/>
</dbReference>
<organism evidence="19 20">
    <name type="scientific">Aphanomyces stellatus</name>
    <dbReference type="NCBI Taxonomy" id="120398"/>
    <lineage>
        <taxon>Eukaryota</taxon>
        <taxon>Sar</taxon>
        <taxon>Stramenopiles</taxon>
        <taxon>Oomycota</taxon>
        <taxon>Saprolegniomycetes</taxon>
        <taxon>Saprolegniales</taxon>
        <taxon>Verrucalvaceae</taxon>
        <taxon>Aphanomyces</taxon>
    </lineage>
</organism>
<evidence type="ECO:0000256" key="11">
    <source>
        <dbReference type="ARBA" id="ARBA00031642"/>
    </source>
</evidence>
<gene>
    <name evidence="19" type="primary">Aste57867_16380</name>
    <name evidence="18" type="ORF">As57867_016323</name>
    <name evidence="19" type="ORF">ASTE57867_16380</name>
</gene>
<keyword evidence="8" id="KW-0378">Hydrolase</keyword>
<feature type="chain" id="PRO_5036116377" description="Multiple inositol polyphosphate phosphatase 1" evidence="17">
    <location>
        <begin position="25"/>
        <end position="424"/>
    </location>
</feature>
<comment type="catalytic activity">
    <reaction evidence="15">
        <text>(2R)-2,3-bisphosphoglycerate + H2O = (2R)-2-phosphoglycerate + phosphate</text>
        <dbReference type="Rhea" id="RHEA:27381"/>
        <dbReference type="ChEBI" id="CHEBI:15377"/>
        <dbReference type="ChEBI" id="CHEBI:43474"/>
        <dbReference type="ChEBI" id="CHEBI:58248"/>
        <dbReference type="ChEBI" id="CHEBI:58289"/>
        <dbReference type="EC" id="3.1.3.80"/>
    </reaction>
    <physiologicalReaction direction="left-to-right" evidence="15">
        <dbReference type="Rhea" id="RHEA:27382"/>
    </physiologicalReaction>
</comment>
<name>A0A485L8J0_9STRA</name>
<dbReference type="AlphaFoldDB" id="A0A485L8J0"/>
<reference evidence="19 20" key="1">
    <citation type="submission" date="2019-03" db="EMBL/GenBank/DDBJ databases">
        <authorList>
            <person name="Gaulin E."/>
            <person name="Dumas B."/>
        </authorList>
    </citation>
    <scope>NUCLEOTIDE SEQUENCE [LARGE SCALE GENOMIC DNA]</scope>
    <source>
        <strain evidence="19">CBS 568.67</strain>
    </source>
</reference>
<dbReference type="PIRSF" id="PIRSF000894">
    <property type="entry name" value="Acid_phosphatase"/>
    <property type="match status" value="1"/>
</dbReference>
<evidence type="ECO:0000256" key="10">
    <source>
        <dbReference type="ARBA" id="ARBA00023180"/>
    </source>
</evidence>
<evidence type="ECO:0000256" key="2">
    <source>
        <dbReference type="ARBA" id="ARBA00008422"/>
    </source>
</evidence>
<evidence type="ECO:0000256" key="15">
    <source>
        <dbReference type="ARBA" id="ARBA00043832"/>
    </source>
</evidence>
<evidence type="ECO:0000256" key="5">
    <source>
        <dbReference type="ARBA" id="ARBA00018097"/>
    </source>
</evidence>
<evidence type="ECO:0000256" key="7">
    <source>
        <dbReference type="ARBA" id="ARBA00022729"/>
    </source>
</evidence>
<dbReference type="Proteomes" id="UP000332933">
    <property type="component" value="Unassembled WGS sequence"/>
</dbReference>
<sequence length="424" mass="47275">MSDTLWRAVAAVVAGLICLHACMAHAEFKGLGSKTPYYSQTLPLEDELPPPPSCKPIQINMVVRHGTRYPTEKVIRSISAVAKKLQDHSRVLPSWLEEWDVDVYYPLHQSGMLASTGVDELVALGTRMRRKYASSFAPAFTKTSYTFEHTWKERTGESASSFAFGFFGGHQPVHYEVAAKGSDAELRFFDNCPLFDVAVEQNASATLQYTLFGQGDVMAATVRHFQSIFRLASLTAKDIDAAYDACAFDVAVFGIESHWCSLFSPTLLASMEYFKELKQYYRKSHGNFMAVAIAAPLLRDIADAMTNRTDGVTSVQGHFRFAHAETLLPLLSLVGLQRDDAPLLASTPSFERKFKSAELAPFGGNVAFVLHACDHPSEYVVEMVVNERQTSTPGLGCVFCPLSHWLGHYKHWLSQWHFHEQCQV</sequence>
<evidence type="ECO:0000256" key="14">
    <source>
        <dbReference type="ARBA" id="ARBA00043691"/>
    </source>
</evidence>
<dbReference type="EC" id="3.1.3.80" evidence="3"/>
<evidence type="ECO:0000256" key="17">
    <source>
        <dbReference type="SAM" id="SignalP"/>
    </source>
</evidence>
<keyword evidence="6" id="KW-1003">Cell membrane</keyword>
<dbReference type="PANTHER" id="PTHR20963:SF8">
    <property type="entry name" value="MULTIPLE INOSITOL POLYPHOSPHATE PHOSPHATASE 1"/>
    <property type="match status" value="1"/>
</dbReference>
<dbReference type="Gene3D" id="3.40.50.1240">
    <property type="entry name" value="Phosphoglycerate mutase-like"/>
    <property type="match status" value="1"/>
</dbReference>
<comment type="catalytic activity">
    <reaction evidence="12">
        <text>1D-myo-inositol 1,2,5,6-tetrakisphosphate + H2O = 1D-myo-inositol 1,2,6-trisphosphate + phosphate</text>
        <dbReference type="Rhea" id="RHEA:77119"/>
        <dbReference type="ChEBI" id="CHEBI:15377"/>
        <dbReference type="ChEBI" id="CHEBI:43474"/>
        <dbReference type="ChEBI" id="CHEBI:195535"/>
        <dbReference type="ChEBI" id="CHEBI:195537"/>
        <dbReference type="EC" id="3.1.3.62"/>
    </reaction>
    <physiologicalReaction direction="left-to-right" evidence="12">
        <dbReference type="Rhea" id="RHEA:77120"/>
    </physiologicalReaction>
</comment>
<evidence type="ECO:0000256" key="12">
    <source>
        <dbReference type="ARBA" id="ARBA00043668"/>
    </source>
</evidence>
<dbReference type="Pfam" id="PF00328">
    <property type="entry name" value="His_Phos_2"/>
    <property type="match status" value="1"/>
</dbReference>
<evidence type="ECO:0000256" key="16">
    <source>
        <dbReference type="PIRSR" id="PIRSR000894-2"/>
    </source>
</evidence>
<comment type="catalytic activity">
    <reaction evidence="14">
        <text>1D-myo-inositol hexakisphosphate + H2O = 1D-myo-inositol 1,2,4,5,6-pentakisphosphate + phosphate</text>
        <dbReference type="Rhea" id="RHEA:16989"/>
        <dbReference type="ChEBI" id="CHEBI:15377"/>
        <dbReference type="ChEBI" id="CHEBI:43474"/>
        <dbReference type="ChEBI" id="CHEBI:57798"/>
        <dbReference type="ChEBI" id="CHEBI:58130"/>
        <dbReference type="EC" id="3.1.3.62"/>
    </reaction>
    <physiologicalReaction direction="left-to-right" evidence="14">
        <dbReference type="Rhea" id="RHEA:16990"/>
    </physiologicalReaction>
</comment>
<feature type="disulfide bond" evidence="16">
    <location>
        <begin position="246"/>
        <end position="260"/>
    </location>
</feature>
<comment type="subcellular location">
    <subcellularLocation>
        <location evidence="1">Cell membrane</location>
    </subcellularLocation>
</comment>